<dbReference type="Proteomes" id="UP001496627">
    <property type="component" value="Unassembled WGS sequence"/>
</dbReference>
<feature type="region of interest" description="Disordered" evidence="1">
    <location>
        <begin position="47"/>
        <end position="67"/>
    </location>
</feature>
<gene>
    <name evidence="3" type="ORF">ABK249_11480</name>
</gene>
<evidence type="ECO:0000256" key="1">
    <source>
        <dbReference type="SAM" id="MobiDB-lite"/>
    </source>
</evidence>
<reference evidence="3 4" key="1">
    <citation type="submission" date="2024-05" db="EMBL/GenBank/DDBJ databases">
        <title>Neorhizobium sp. Rsf11, a plant growth promoting and heavy metal resistant PAH-degrader.</title>
        <authorList>
            <person name="Golubev S.N."/>
            <person name="Muratova A.Y."/>
            <person name="Markelova M.I."/>
        </authorList>
    </citation>
    <scope>NUCLEOTIDE SEQUENCE [LARGE SCALE GENOMIC DNA]</scope>
    <source>
        <strain evidence="3 4">Rsf11</strain>
    </source>
</reference>
<dbReference type="RefSeq" id="WP_227702467.1">
    <property type="nucleotide sequence ID" value="NZ_JBEAAL010000006.1"/>
</dbReference>
<dbReference type="InterPro" id="IPR005094">
    <property type="entry name" value="Endonuclease_MobA/VirD2"/>
</dbReference>
<sequence>MQAIDQSFLNEWASRREALKIELAANQERRSELEEWWRRARGEVPPDSMSIFTKKGQRLSARRTGGRAERGMPQRFIALALGAQPAVVKVLGFGGGAGVKRKISYISRDGEVKIENERGETRSGKDAADATSREWRPLLSDRKASQDIGLFEIEVAWRPATARSEDAGLVVARQAFADRSFALAATQTSGSTRIEGLVVLLSPTEGRLATDRHASKAIKARLMEAFAREAEAIEFRFTGGGHGMQYGRSQLQALVETHRDLVHDERGEPIDDMKAASELVEQRWQAKLGSIRPRDTMHLVVSAHHGTDPARFEDAVRAFLAQDFEGHRYVFTVHDPVHDPKPQLEGGRRPHIHVHVVVATLSDYGDRLTVWISDFRRWRLTLAEKARARGLNLEMTDRRDMLTAPAYSNKHVRPINYLGRTQYKGTSVNGQRRYSAKRWELPYLPASERSRAYSSIAQRNWQLLSTAGYTAQIQQFAGLKLARFQDLDRQSLGHSSQAATRTVVPEQMARSRAGVEHGNEWQSRSADRRPMREDEGGRSGAKHDMRDLPGAGSEDIEPRQERNASAIAGDQSRSRNPLARELWGPSKEADRAEPFGNRVSDVGHVAFAAIRRFREVVFRSKADAQEINVLRQDIKRDLQSKIMKAAEIPGAEAGFSLHALASPTHREAAPAVAKDHSIVTPERGTAEASGVNRDREERIAEASKLQISSPVHERRARDFDRDEYER</sequence>
<evidence type="ECO:0000259" key="2">
    <source>
        <dbReference type="Pfam" id="PF03432"/>
    </source>
</evidence>
<proteinExistence type="predicted"/>
<feature type="compositionally biased region" description="Basic and acidic residues" evidence="1">
    <location>
        <begin position="513"/>
        <end position="547"/>
    </location>
</feature>
<evidence type="ECO:0000313" key="3">
    <source>
        <dbReference type="EMBL" id="MEQ1405554.1"/>
    </source>
</evidence>
<feature type="region of interest" description="Disordered" evidence="1">
    <location>
        <begin position="671"/>
        <end position="726"/>
    </location>
</feature>
<protein>
    <recommendedName>
        <fullName evidence="2">MobA/VirD2-like nuclease domain-containing protein</fullName>
    </recommendedName>
</protein>
<keyword evidence="4" id="KW-1185">Reference proteome</keyword>
<dbReference type="EMBL" id="JBEAAL010000006">
    <property type="protein sequence ID" value="MEQ1405554.1"/>
    <property type="molecule type" value="Genomic_DNA"/>
</dbReference>
<feature type="compositionally biased region" description="Basic and acidic residues" evidence="1">
    <location>
        <begin position="711"/>
        <end position="726"/>
    </location>
</feature>
<organism evidence="3 4">
    <name type="scientific">Neorhizobium phenanthreniclasticum</name>
    <dbReference type="NCBI Taxonomy" id="3157917"/>
    <lineage>
        <taxon>Bacteria</taxon>
        <taxon>Pseudomonadati</taxon>
        <taxon>Pseudomonadota</taxon>
        <taxon>Alphaproteobacteria</taxon>
        <taxon>Hyphomicrobiales</taxon>
        <taxon>Rhizobiaceae</taxon>
        <taxon>Rhizobium/Agrobacterium group</taxon>
        <taxon>Neorhizobium</taxon>
    </lineage>
</organism>
<dbReference type="Pfam" id="PF03432">
    <property type="entry name" value="Relaxase"/>
    <property type="match status" value="1"/>
</dbReference>
<name>A0ABV0M116_9HYPH</name>
<evidence type="ECO:0000313" key="4">
    <source>
        <dbReference type="Proteomes" id="UP001496627"/>
    </source>
</evidence>
<accession>A0ABV0M116</accession>
<feature type="region of interest" description="Disordered" evidence="1">
    <location>
        <begin position="490"/>
        <end position="578"/>
    </location>
</feature>
<comment type="caution">
    <text evidence="3">The sequence shown here is derived from an EMBL/GenBank/DDBJ whole genome shotgun (WGS) entry which is preliminary data.</text>
</comment>
<feature type="domain" description="MobA/VirD2-like nuclease" evidence="2">
    <location>
        <begin position="270"/>
        <end position="391"/>
    </location>
</feature>
<feature type="compositionally biased region" description="Basic and acidic residues" evidence="1">
    <location>
        <begin position="692"/>
        <end position="701"/>
    </location>
</feature>
<feature type="compositionally biased region" description="Basic residues" evidence="1">
    <location>
        <begin position="55"/>
        <end position="65"/>
    </location>
</feature>